<proteinExistence type="predicted"/>
<protein>
    <submittedName>
        <fullName evidence="1">DUMP phosphatase</fullName>
    </submittedName>
</protein>
<dbReference type="CDD" id="cd04305">
    <property type="entry name" value="HAD_Neu5Ac-Pase_like"/>
    <property type="match status" value="1"/>
</dbReference>
<dbReference type="GO" id="GO:0008253">
    <property type="term" value="F:5'-nucleotidase activity"/>
    <property type="evidence" value="ECO:0007669"/>
    <property type="project" value="InterPro"/>
</dbReference>
<evidence type="ECO:0000313" key="2">
    <source>
        <dbReference type="Proteomes" id="UP000235828"/>
    </source>
</evidence>
<dbReference type="Proteomes" id="UP000235828">
    <property type="component" value="Chromosome B"/>
</dbReference>
<dbReference type="PRINTS" id="PR00413">
    <property type="entry name" value="HADHALOGNASE"/>
</dbReference>
<dbReference type="SFLD" id="SFLDG01135">
    <property type="entry name" value="C1.5.6:_HAD__Beta-PGM__Phospha"/>
    <property type="match status" value="1"/>
</dbReference>
<dbReference type="InterPro" id="IPR023198">
    <property type="entry name" value="PGP-like_dom2"/>
</dbReference>
<dbReference type="NCBIfam" id="NF006976">
    <property type="entry name" value="PRK09449.1"/>
    <property type="match status" value="1"/>
</dbReference>
<name>A0A2N8ZKJ6_9VIBR</name>
<dbReference type="PANTHER" id="PTHR47478">
    <property type="match status" value="1"/>
</dbReference>
<dbReference type="EMBL" id="LT960612">
    <property type="protein sequence ID" value="SON52438.1"/>
    <property type="molecule type" value="Genomic_DNA"/>
</dbReference>
<dbReference type="InterPro" id="IPR006439">
    <property type="entry name" value="HAD-SF_hydro_IA"/>
</dbReference>
<dbReference type="InterPro" id="IPR052550">
    <property type="entry name" value="Pyrimidine_5'-ntase_YjjG"/>
</dbReference>
<dbReference type="SFLD" id="SFLDS00003">
    <property type="entry name" value="Haloacid_Dehalogenase"/>
    <property type="match status" value="1"/>
</dbReference>
<dbReference type="InterPro" id="IPR011951">
    <property type="entry name" value="HAD-SF_hydro_IA_YjjG/PynA"/>
</dbReference>
<dbReference type="Gene3D" id="1.10.150.240">
    <property type="entry name" value="Putative phosphatase, domain 2"/>
    <property type="match status" value="1"/>
</dbReference>
<dbReference type="InterPro" id="IPR036412">
    <property type="entry name" value="HAD-like_sf"/>
</dbReference>
<dbReference type="SFLD" id="SFLDG01129">
    <property type="entry name" value="C1.5:_HAD__Beta-PGM__Phosphata"/>
    <property type="match status" value="1"/>
</dbReference>
<dbReference type="AlphaFoldDB" id="A0A2N8ZKJ6"/>
<dbReference type="Pfam" id="PF00702">
    <property type="entry name" value="Hydrolase"/>
    <property type="match status" value="1"/>
</dbReference>
<organism evidence="1 2">
    <name type="scientific">Vibrio tapetis subsp. tapetis</name>
    <dbReference type="NCBI Taxonomy" id="1671868"/>
    <lineage>
        <taxon>Bacteria</taxon>
        <taxon>Pseudomonadati</taxon>
        <taxon>Pseudomonadota</taxon>
        <taxon>Gammaproteobacteria</taxon>
        <taxon>Vibrionales</taxon>
        <taxon>Vibrionaceae</taxon>
        <taxon>Vibrio</taxon>
    </lineage>
</organism>
<evidence type="ECO:0000313" key="1">
    <source>
        <dbReference type="EMBL" id="SON52438.1"/>
    </source>
</evidence>
<gene>
    <name evidence="1" type="primary">yjjG</name>
    <name evidence="1" type="ORF">VTAP4600_B0827</name>
</gene>
<dbReference type="SUPFAM" id="SSF56784">
    <property type="entry name" value="HAD-like"/>
    <property type="match status" value="1"/>
</dbReference>
<dbReference type="PANTHER" id="PTHR47478:SF1">
    <property type="entry name" value="PYRIMIDINE 5'-NUCLEOTIDASE YJJG"/>
    <property type="match status" value="1"/>
</dbReference>
<dbReference type="OrthoDB" id="148966at2"/>
<dbReference type="RefSeq" id="WP_102524684.1">
    <property type="nucleotide sequence ID" value="NZ_LT960612.1"/>
</dbReference>
<reference evidence="1 2" key="1">
    <citation type="submission" date="2017-10" db="EMBL/GenBank/DDBJ databases">
        <authorList>
            <person name="Banno H."/>
            <person name="Chua N.-H."/>
        </authorList>
    </citation>
    <scope>NUCLEOTIDE SEQUENCE [LARGE SCALE GENOMIC DNA]</scope>
    <source>
        <strain evidence="1">Vibrio tapetis CECT4600</strain>
    </source>
</reference>
<dbReference type="InterPro" id="IPR023214">
    <property type="entry name" value="HAD_sf"/>
</dbReference>
<dbReference type="NCBIfam" id="TIGR01509">
    <property type="entry name" value="HAD-SF-IA-v3"/>
    <property type="match status" value="1"/>
</dbReference>
<keyword evidence="2" id="KW-1185">Reference proteome</keyword>
<dbReference type="NCBIfam" id="TIGR02254">
    <property type="entry name" value="YjjG_YfnB"/>
    <property type="match status" value="1"/>
</dbReference>
<dbReference type="KEGG" id="vta:B0827"/>
<accession>A0A2N8ZKJ6</accession>
<sequence length="224" mass="25564">MKYDWILFDADETLFSFDALKGLQTMFARLGVTFTEQDFSEYQRINKPLWVQYQNGEITAGQLQQDRFLSWAEKLSTTAHELNRLFLEAMADICQVLPGVKELLDLIGNQAQLGIITNGFTQLQQIRLEKTGLTDYFQHVIISEEIGVAKPDRAIFDFALAKMGQPDRQKVLMVGDNVHSDVLGGINAGVETCWINWDGDAKPDHIEPHFQVKNWFELKQLLIA</sequence>
<dbReference type="NCBIfam" id="TIGR01549">
    <property type="entry name" value="HAD-SF-IA-v1"/>
    <property type="match status" value="1"/>
</dbReference>
<dbReference type="Gene3D" id="3.40.50.1000">
    <property type="entry name" value="HAD superfamily/HAD-like"/>
    <property type="match status" value="1"/>
</dbReference>